<dbReference type="GO" id="GO:0022857">
    <property type="term" value="F:transmembrane transporter activity"/>
    <property type="evidence" value="ECO:0007669"/>
    <property type="project" value="InterPro"/>
</dbReference>
<feature type="transmembrane region" description="Helical" evidence="7">
    <location>
        <begin position="215"/>
        <end position="235"/>
    </location>
</feature>
<protein>
    <submittedName>
        <fullName evidence="8">APC family permease</fullName>
    </submittedName>
</protein>
<evidence type="ECO:0000256" key="3">
    <source>
        <dbReference type="ARBA" id="ARBA00022475"/>
    </source>
</evidence>
<feature type="transmembrane region" description="Helical" evidence="7">
    <location>
        <begin position="260"/>
        <end position="285"/>
    </location>
</feature>
<feature type="transmembrane region" description="Helical" evidence="7">
    <location>
        <begin position="36"/>
        <end position="56"/>
    </location>
</feature>
<dbReference type="PANTHER" id="PTHR45826:SF2">
    <property type="entry name" value="AMINO ACID TRANSPORTER"/>
    <property type="match status" value="1"/>
</dbReference>
<keyword evidence="5 7" id="KW-1133">Transmembrane helix</keyword>
<keyword evidence="3" id="KW-1003">Cell membrane</keyword>
<reference evidence="8" key="1">
    <citation type="journal article" date="2020" name="mSystems">
        <title>Genome- and Community-Level Interaction Insights into Carbon Utilization and Element Cycling Functions of Hydrothermarchaeota in Hydrothermal Sediment.</title>
        <authorList>
            <person name="Zhou Z."/>
            <person name="Liu Y."/>
            <person name="Xu W."/>
            <person name="Pan J."/>
            <person name="Luo Z.H."/>
            <person name="Li M."/>
        </authorList>
    </citation>
    <scope>NUCLEOTIDE SEQUENCE [LARGE SCALE GENOMIC DNA]</scope>
    <source>
        <strain evidence="8">SpSt-339</strain>
    </source>
</reference>
<evidence type="ECO:0000256" key="6">
    <source>
        <dbReference type="ARBA" id="ARBA00023136"/>
    </source>
</evidence>
<keyword evidence="4 7" id="KW-0812">Transmembrane</keyword>
<comment type="caution">
    <text evidence="8">The sequence shown here is derived from an EMBL/GenBank/DDBJ whole genome shotgun (WGS) entry which is preliminary data.</text>
</comment>
<evidence type="ECO:0000256" key="1">
    <source>
        <dbReference type="ARBA" id="ARBA00004651"/>
    </source>
</evidence>
<evidence type="ECO:0000256" key="4">
    <source>
        <dbReference type="ARBA" id="ARBA00022692"/>
    </source>
</evidence>
<keyword evidence="2" id="KW-0813">Transport</keyword>
<sequence>MGRHWTRRTVIRGSVASGRSQVIGSPEDTSNVKRNLSLLALVSVIFFNVCGGPYALEPVLNAGPGLALLLIVVTPLLWGLPVALVCAELGTALPEEGGYYAWSKRSLGPFWAFCQGWWAWLFTIVDLVLYPKMFCQYLQFFAPEIGEEGNIWLHKGTMIVVIWAFVLFNMTGARTVGSFAKLFAVLIIAPFGLMALSGLFRAVAADWPYAPAQPLLNPGLTLPAALAASLPYALWNYQGWDAISTVAGEMDNPRRDYPRALFIASVVIAATYAIPAFVALGYVGPEYEWDVGSWSVVAAQIAGPWVGLCISVMGMASALGLFFSLVLVYSRIPLVMAEDGYLPKILTTCNLYSAPTFSLLLCGTLYTAIVLIFNDFEELAEVDVTLFAAVMLLELASFLVLRWREPALPRPFRVPGGWPVAALVCALPVLCVSTSIYYRASDSGAWPVLGKAAVMMASGPLLYPILSPRRRAAAANDPESPGE</sequence>
<feature type="transmembrane region" description="Helical" evidence="7">
    <location>
        <begin position="182"/>
        <end position="203"/>
    </location>
</feature>
<dbReference type="Gene3D" id="1.20.1740.10">
    <property type="entry name" value="Amino acid/polyamine transporter I"/>
    <property type="match status" value="1"/>
</dbReference>
<feature type="transmembrane region" description="Helical" evidence="7">
    <location>
        <begin position="110"/>
        <end position="131"/>
    </location>
</feature>
<dbReference type="PIRSF" id="PIRSF006060">
    <property type="entry name" value="AA_transporter"/>
    <property type="match status" value="1"/>
</dbReference>
<dbReference type="EMBL" id="DSOK01000328">
    <property type="protein sequence ID" value="HEN16131.1"/>
    <property type="molecule type" value="Genomic_DNA"/>
</dbReference>
<dbReference type="Pfam" id="PF13520">
    <property type="entry name" value="AA_permease_2"/>
    <property type="match status" value="1"/>
</dbReference>
<dbReference type="InterPro" id="IPR002293">
    <property type="entry name" value="AA/rel_permease1"/>
</dbReference>
<feature type="transmembrane region" description="Helical" evidence="7">
    <location>
        <begin position="385"/>
        <end position="404"/>
    </location>
</feature>
<feature type="transmembrane region" description="Helical" evidence="7">
    <location>
        <begin position="444"/>
        <end position="463"/>
    </location>
</feature>
<name>A0A7C2NY71_9PLAN</name>
<gene>
    <name evidence="8" type="ORF">ENQ76_11770</name>
</gene>
<accession>A0A7C2NY71</accession>
<feature type="transmembrane region" description="Helical" evidence="7">
    <location>
        <begin position="416"/>
        <end position="438"/>
    </location>
</feature>
<comment type="subcellular location">
    <subcellularLocation>
        <location evidence="1">Cell membrane</location>
        <topology evidence="1">Multi-pass membrane protein</topology>
    </subcellularLocation>
</comment>
<evidence type="ECO:0000256" key="2">
    <source>
        <dbReference type="ARBA" id="ARBA00022448"/>
    </source>
</evidence>
<dbReference type="PANTHER" id="PTHR45826">
    <property type="entry name" value="POLYAMINE TRANSPORTER PUT1"/>
    <property type="match status" value="1"/>
</dbReference>
<dbReference type="AlphaFoldDB" id="A0A7C2NY71"/>
<evidence type="ECO:0000256" key="5">
    <source>
        <dbReference type="ARBA" id="ARBA00022989"/>
    </source>
</evidence>
<evidence type="ECO:0000256" key="7">
    <source>
        <dbReference type="SAM" id="Phobius"/>
    </source>
</evidence>
<keyword evidence="6 7" id="KW-0472">Membrane</keyword>
<feature type="transmembrane region" description="Helical" evidence="7">
    <location>
        <begin position="151"/>
        <end position="170"/>
    </location>
</feature>
<organism evidence="8">
    <name type="scientific">Schlesneria paludicola</name>
    <dbReference type="NCBI Taxonomy" id="360056"/>
    <lineage>
        <taxon>Bacteria</taxon>
        <taxon>Pseudomonadati</taxon>
        <taxon>Planctomycetota</taxon>
        <taxon>Planctomycetia</taxon>
        <taxon>Planctomycetales</taxon>
        <taxon>Planctomycetaceae</taxon>
        <taxon>Schlesneria</taxon>
    </lineage>
</organism>
<dbReference type="InterPro" id="IPR044566">
    <property type="entry name" value="RMV1-like"/>
</dbReference>
<feature type="transmembrane region" description="Helical" evidence="7">
    <location>
        <begin position="351"/>
        <end position="373"/>
    </location>
</feature>
<proteinExistence type="predicted"/>
<evidence type="ECO:0000313" key="8">
    <source>
        <dbReference type="EMBL" id="HEN16131.1"/>
    </source>
</evidence>
<dbReference type="GO" id="GO:0005886">
    <property type="term" value="C:plasma membrane"/>
    <property type="evidence" value="ECO:0007669"/>
    <property type="project" value="UniProtKB-SubCell"/>
</dbReference>
<feature type="transmembrane region" description="Helical" evidence="7">
    <location>
        <begin position="68"/>
        <end position="89"/>
    </location>
</feature>
<feature type="transmembrane region" description="Helical" evidence="7">
    <location>
        <begin position="305"/>
        <end position="330"/>
    </location>
</feature>